<name>G7VAF7_THELD</name>
<evidence type="ECO:0000313" key="3">
    <source>
        <dbReference type="EMBL" id="AER67607.1"/>
    </source>
</evidence>
<dbReference type="InterPro" id="IPR036291">
    <property type="entry name" value="NAD(P)-bd_dom_sf"/>
</dbReference>
<dbReference type="InterPro" id="IPR046826">
    <property type="entry name" value="PDH_N"/>
</dbReference>
<dbReference type="Proteomes" id="UP000005868">
    <property type="component" value="Plasmid pTLIE01"/>
</dbReference>
<dbReference type="HOGENOM" id="CLU_055968_2_0_0"/>
<dbReference type="InterPro" id="IPR008927">
    <property type="entry name" value="6-PGluconate_DH-like_C_sf"/>
</dbReference>
<geneLocation type="plasmid" evidence="3 4">
    <name>pTLIE01</name>
</geneLocation>
<dbReference type="KEGG" id="tli:Tlie_1898"/>
<evidence type="ECO:0000259" key="2">
    <source>
        <dbReference type="PROSITE" id="PS51176"/>
    </source>
</evidence>
<dbReference type="AlphaFoldDB" id="G7VAF7"/>
<dbReference type="Pfam" id="PF02153">
    <property type="entry name" value="PDH_N"/>
    <property type="match status" value="1"/>
</dbReference>
<dbReference type="PROSITE" id="PS51176">
    <property type="entry name" value="PDH_ADH"/>
    <property type="match status" value="1"/>
</dbReference>
<dbReference type="Gene3D" id="1.10.3660.10">
    <property type="entry name" value="6-phosphogluconate dehydrogenase C-terminal like domain"/>
    <property type="match status" value="1"/>
</dbReference>
<dbReference type="GO" id="GO:0070403">
    <property type="term" value="F:NAD+ binding"/>
    <property type="evidence" value="ECO:0007669"/>
    <property type="project" value="InterPro"/>
</dbReference>
<dbReference type="SUPFAM" id="SSF48179">
    <property type="entry name" value="6-phosphogluconate dehydrogenase C-terminal domain-like"/>
    <property type="match status" value="1"/>
</dbReference>
<dbReference type="InterPro" id="IPR003099">
    <property type="entry name" value="Prephen_DH"/>
</dbReference>
<organism evidence="3 4">
    <name type="scientific">Thermovirga lienii (strain ATCC BAA-1197 / DSM 17291 / Cas60314)</name>
    <dbReference type="NCBI Taxonomy" id="580340"/>
    <lineage>
        <taxon>Bacteria</taxon>
        <taxon>Thermotogati</taxon>
        <taxon>Synergistota</taxon>
        <taxon>Synergistia</taxon>
        <taxon>Synergistales</taxon>
        <taxon>Thermovirgaceae</taxon>
        <taxon>Thermovirga</taxon>
    </lineage>
</organism>
<dbReference type="GO" id="GO:0006571">
    <property type="term" value="P:tyrosine biosynthetic process"/>
    <property type="evidence" value="ECO:0007669"/>
    <property type="project" value="InterPro"/>
</dbReference>
<dbReference type="Pfam" id="PF20463">
    <property type="entry name" value="PDH_C"/>
    <property type="match status" value="1"/>
</dbReference>
<protein>
    <submittedName>
        <fullName evidence="3">Prephenate dehydrogenase</fullName>
    </submittedName>
</protein>
<dbReference type="PANTHER" id="PTHR21363:SF0">
    <property type="entry name" value="PREPHENATE DEHYDROGENASE [NADP(+)]"/>
    <property type="match status" value="1"/>
</dbReference>
<dbReference type="PANTHER" id="PTHR21363">
    <property type="entry name" value="PREPHENATE DEHYDROGENASE"/>
    <property type="match status" value="1"/>
</dbReference>
<dbReference type="InterPro" id="IPR046825">
    <property type="entry name" value="PDH_C"/>
</dbReference>
<dbReference type="Gene3D" id="3.40.50.720">
    <property type="entry name" value="NAD(P)-binding Rossmann-like Domain"/>
    <property type="match status" value="1"/>
</dbReference>
<evidence type="ECO:0000313" key="4">
    <source>
        <dbReference type="Proteomes" id="UP000005868"/>
    </source>
</evidence>
<dbReference type="PROSITE" id="PS51257">
    <property type="entry name" value="PROKAR_LIPOPROTEIN"/>
    <property type="match status" value="1"/>
</dbReference>
<dbReference type="GO" id="GO:0004665">
    <property type="term" value="F:prephenate dehydrogenase (NADP+) activity"/>
    <property type="evidence" value="ECO:0007669"/>
    <property type="project" value="InterPro"/>
</dbReference>
<accession>G7VAF7</accession>
<evidence type="ECO:0000256" key="1">
    <source>
        <dbReference type="ARBA" id="ARBA00023002"/>
    </source>
</evidence>
<feature type="domain" description="Prephenate/arogenate dehydrogenase" evidence="2">
    <location>
        <begin position="6"/>
        <end position="295"/>
    </location>
</feature>
<reference evidence="3 4" key="1">
    <citation type="submission" date="2011-10" db="EMBL/GenBank/DDBJ databases">
        <title>The complete genome of plasmid of Thermovirga lienii DSM 17291.</title>
        <authorList>
            <consortium name="US DOE Joint Genome Institute (JGI-PGF)"/>
            <person name="Lucas S."/>
            <person name="Copeland A."/>
            <person name="Lapidus A."/>
            <person name="Glavina del Rio T."/>
            <person name="Dalin E."/>
            <person name="Tice H."/>
            <person name="Bruce D."/>
            <person name="Goodwin L."/>
            <person name="Pitluck S."/>
            <person name="Peters L."/>
            <person name="Mikhailova N."/>
            <person name="Saunders E."/>
            <person name="Kyrpides N."/>
            <person name="Mavromatis K."/>
            <person name="Ivanova N."/>
            <person name="Last F.I."/>
            <person name="Brettin T."/>
            <person name="Detter J.C."/>
            <person name="Han C."/>
            <person name="Larimer F."/>
            <person name="Land M."/>
            <person name="Hauser L."/>
            <person name="Markowitz V."/>
            <person name="Cheng J.-F."/>
            <person name="Hugenholtz P."/>
            <person name="Woyke T."/>
            <person name="Wu D."/>
            <person name="Spring S."/>
            <person name="Schroeder M."/>
            <person name="Brambilla E.-M."/>
            <person name="Klenk H.-P."/>
            <person name="Eisen J.A."/>
        </authorList>
    </citation>
    <scope>NUCLEOTIDE SEQUENCE [LARGE SCALE GENOMIC DNA]</scope>
    <source>
        <strain evidence="4">ATCC BAA-1197 / DSM 17291 / Cas60314</strain>
        <plasmid evidence="4">Plasmid pTLIE01</plasmid>
    </source>
</reference>
<dbReference type="eggNOG" id="COG0287">
    <property type="taxonomic scope" value="Bacteria"/>
</dbReference>
<keyword evidence="4" id="KW-1185">Reference proteome</keyword>
<dbReference type="SUPFAM" id="SSF51735">
    <property type="entry name" value="NAD(P)-binding Rossmann-fold domains"/>
    <property type="match status" value="1"/>
</dbReference>
<dbReference type="OrthoDB" id="9802008at2"/>
<dbReference type="InterPro" id="IPR050812">
    <property type="entry name" value="Preph/Arog_dehydrog"/>
</dbReference>
<dbReference type="EMBL" id="CP003097">
    <property type="protein sequence ID" value="AER67607.1"/>
    <property type="molecule type" value="Genomic_DNA"/>
</dbReference>
<sequence length="295" mass="31481">MRLKDCHVGIVGLGLIGGSIACALKTRGGARKVSGWDVDEEVMKFAKERGFIDNGDGTLEELVSSSDVLVIAVPAGEIVDVGGKAYLCPNGNVKAVMDTGSAKRRVGGALSELWRERYVGFHPMAGRENGGINNASCDLFQGALCAVVPFAHTSEEVVEIAEELASALGGSSLRMDPLSHDRAAACLSHFPMLLSMVLPLVAAEQMKDLEGLFSMASGGFRDTSRLSSGPSWLVAQMWEQNQDLIRPLLLRAESLLGEIAGSSTDEVIKMAQKAKSCREKILGMSVSKRGDRDEQ</sequence>
<keyword evidence="1" id="KW-0560">Oxidoreductase</keyword>
<dbReference type="GO" id="GO:0008977">
    <property type="term" value="F:prephenate dehydrogenase (NAD+) activity"/>
    <property type="evidence" value="ECO:0007669"/>
    <property type="project" value="InterPro"/>
</dbReference>
<proteinExistence type="predicted"/>
<gene>
    <name evidence="3" type="ordered locus">Tlie_1898</name>
</gene>
<keyword evidence="3" id="KW-0614">Plasmid</keyword>